<gene>
    <name evidence="1" type="ORF">BDZ94DRAFT_1276108</name>
</gene>
<keyword evidence="2" id="KW-1185">Reference proteome</keyword>
<organism evidence="1 2">
    <name type="scientific">Collybia nuda</name>
    <dbReference type="NCBI Taxonomy" id="64659"/>
    <lineage>
        <taxon>Eukaryota</taxon>
        <taxon>Fungi</taxon>
        <taxon>Dikarya</taxon>
        <taxon>Basidiomycota</taxon>
        <taxon>Agaricomycotina</taxon>
        <taxon>Agaricomycetes</taxon>
        <taxon>Agaricomycetidae</taxon>
        <taxon>Agaricales</taxon>
        <taxon>Tricholomatineae</taxon>
        <taxon>Clitocybaceae</taxon>
        <taxon>Collybia</taxon>
    </lineage>
</organism>
<sequence>MGTNSETESDTESFINCTPHGRPPGCMLISLDGSCLPLHADIFSAITFIKQTVFSEINDSYYHQGVAASNCIIKFLNYACAFPPVNDSSARILTLFPHLVDIDFLNALFIHRQTFFDKGGSSASFNVPLSATIISWVDIVLAKLGDFILIVASGLRHQFCNTTPAYLQTQREEDSISAATQLPRKWQLLADTLVSNHISPACKRLALRLLFAAYVMAPQFDRQFSHKNNIQPQQVLDSMLFSDRGIFNGFRATAEMSYCNEQDRVNFAMIVCLFAGQPAETQPAMRPLASNYLSNMIRFVLNERLSSLTSQDTIPLLELDIPQVIFLHWGNVVPWCWSLWKGPEDAIAESIVQSTMTWLYHIDRPFWPQGIDTFNDITAFSSLIFHLSKNRTSSCSVLLQILHQIATMLQDTSNTERPVIFHTLQKVLSRTCWVTTQLFIMSTQDVESEIQRHQRDFCHCLLSLFCVLNMDEEELQIKDLVLEALSFIQPSALRVCLGQSEESSNLKLSLLINEVIAKTTSLYETPGLNCDHLALRSIVSLLTIIWHAGTRNRRFQGIGPLLKIMVTILHTYPIESQISSLCCDTLLTALSVLDAGEASNGCLSRIQEENVWTLAMRIGPSNLTIASGFAHRLLATDHKVDVVCQAEALNYIRDILFLVLDRRFQEQEESLALLICPVLCLSLIKLMQNRVCTEIGQCLSSPWTTRLRAQLCAIDKHGCSGIPYFKILHHKLGCLVKILVDQIDAQKSKSDSYKLIPDFTTQLLFCYSYPNSRLILFSQITSE</sequence>
<evidence type="ECO:0000313" key="1">
    <source>
        <dbReference type="EMBL" id="KAF9456257.1"/>
    </source>
</evidence>
<evidence type="ECO:0000313" key="2">
    <source>
        <dbReference type="Proteomes" id="UP000807353"/>
    </source>
</evidence>
<dbReference type="AlphaFoldDB" id="A0A9P5XRC6"/>
<reference evidence="1" key="1">
    <citation type="submission" date="2020-11" db="EMBL/GenBank/DDBJ databases">
        <authorList>
            <consortium name="DOE Joint Genome Institute"/>
            <person name="Ahrendt S."/>
            <person name="Riley R."/>
            <person name="Andreopoulos W."/>
            <person name="Labutti K."/>
            <person name="Pangilinan J."/>
            <person name="Ruiz-Duenas F.J."/>
            <person name="Barrasa J.M."/>
            <person name="Sanchez-Garcia M."/>
            <person name="Camarero S."/>
            <person name="Miyauchi S."/>
            <person name="Serrano A."/>
            <person name="Linde D."/>
            <person name="Babiker R."/>
            <person name="Drula E."/>
            <person name="Ayuso-Fernandez I."/>
            <person name="Pacheco R."/>
            <person name="Padilla G."/>
            <person name="Ferreira P."/>
            <person name="Barriuso J."/>
            <person name="Kellner H."/>
            <person name="Castanera R."/>
            <person name="Alfaro M."/>
            <person name="Ramirez L."/>
            <person name="Pisabarro A.G."/>
            <person name="Kuo A."/>
            <person name="Tritt A."/>
            <person name="Lipzen A."/>
            <person name="He G."/>
            <person name="Yan M."/>
            <person name="Ng V."/>
            <person name="Cullen D."/>
            <person name="Martin F."/>
            <person name="Rosso M.-N."/>
            <person name="Henrissat B."/>
            <person name="Hibbett D."/>
            <person name="Martinez A.T."/>
            <person name="Grigoriev I.V."/>
        </authorList>
    </citation>
    <scope>NUCLEOTIDE SEQUENCE</scope>
    <source>
        <strain evidence="1">CBS 247.69</strain>
    </source>
</reference>
<protein>
    <submittedName>
        <fullName evidence="1">Uncharacterized protein</fullName>
    </submittedName>
</protein>
<name>A0A9P5XRC6_9AGAR</name>
<proteinExistence type="predicted"/>
<dbReference type="OrthoDB" id="3233180at2759"/>
<dbReference type="EMBL" id="MU150441">
    <property type="protein sequence ID" value="KAF9456257.1"/>
    <property type="molecule type" value="Genomic_DNA"/>
</dbReference>
<comment type="caution">
    <text evidence="1">The sequence shown here is derived from an EMBL/GenBank/DDBJ whole genome shotgun (WGS) entry which is preliminary data.</text>
</comment>
<dbReference type="Proteomes" id="UP000807353">
    <property type="component" value="Unassembled WGS sequence"/>
</dbReference>
<accession>A0A9P5XRC6</accession>